<keyword evidence="6" id="KW-0496">Mitochondrion</keyword>
<keyword evidence="11" id="KW-0175">Coiled coil</keyword>
<dbReference type="PROSITE" id="PS01036">
    <property type="entry name" value="HSP70_3"/>
    <property type="match status" value="1"/>
</dbReference>
<dbReference type="GO" id="GO:0140662">
    <property type="term" value="F:ATP-dependent protein folding chaperone"/>
    <property type="evidence" value="ECO:0007669"/>
    <property type="project" value="InterPro"/>
</dbReference>
<dbReference type="Gene3D" id="2.60.34.10">
    <property type="entry name" value="Substrate Binding Domain Of DNAk, Chain A, domain 1"/>
    <property type="match status" value="1"/>
</dbReference>
<dbReference type="Gene3D" id="1.20.1270.10">
    <property type="match status" value="1"/>
</dbReference>
<dbReference type="Proteomes" id="UP000250266">
    <property type="component" value="Unassembled WGS sequence"/>
</dbReference>
<evidence type="ECO:0000256" key="3">
    <source>
        <dbReference type="ARBA" id="ARBA00022741"/>
    </source>
</evidence>
<accession>A0A8E2EDS8</accession>
<feature type="compositionally biased region" description="Low complexity" evidence="12">
    <location>
        <begin position="655"/>
        <end position="670"/>
    </location>
</feature>
<dbReference type="InterPro" id="IPR013126">
    <property type="entry name" value="Hsp_70_fam"/>
</dbReference>
<dbReference type="InterPro" id="IPR043129">
    <property type="entry name" value="ATPase_NBD"/>
</dbReference>
<dbReference type="FunFam" id="3.30.420.40:FF:000020">
    <property type="entry name" value="Chaperone protein HscA homolog"/>
    <property type="match status" value="1"/>
</dbReference>
<comment type="similarity">
    <text evidence="2 10">Belongs to the heat shock protein 70 family.</text>
</comment>
<evidence type="ECO:0000256" key="12">
    <source>
        <dbReference type="SAM" id="MobiDB-lite"/>
    </source>
</evidence>
<organism evidence="13 14">
    <name type="scientific">Lepidopterella palustris CBS 459.81</name>
    <dbReference type="NCBI Taxonomy" id="1314670"/>
    <lineage>
        <taxon>Eukaryota</taxon>
        <taxon>Fungi</taxon>
        <taxon>Dikarya</taxon>
        <taxon>Ascomycota</taxon>
        <taxon>Pezizomycotina</taxon>
        <taxon>Dothideomycetes</taxon>
        <taxon>Pleosporomycetidae</taxon>
        <taxon>Mytilinidiales</taxon>
        <taxon>Argynnaceae</taxon>
        <taxon>Lepidopterella</taxon>
    </lineage>
</organism>
<dbReference type="SUPFAM" id="SSF100920">
    <property type="entry name" value="Heat shock protein 70kD (HSP70), peptide-binding domain"/>
    <property type="match status" value="1"/>
</dbReference>
<dbReference type="FunFam" id="1.20.1270.10:FF:000007">
    <property type="entry name" value="Heat shock protein, mitochondrial"/>
    <property type="match status" value="1"/>
</dbReference>
<comment type="catalytic activity">
    <reaction evidence="7">
        <text>ATP + H2O = ADP + phosphate + H(+)</text>
        <dbReference type="Rhea" id="RHEA:13065"/>
        <dbReference type="ChEBI" id="CHEBI:15377"/>
        <dbReference type="ChEBI" id="CHEBI:15378"/>
        <dbReference type="ChEBI" id="CHEBI:30616"/>
        <dbReference type="ChEBI" id="CHEBI:43474"/>
        <dbReference type="ChEBI" id="CHEBI:456216"/>
        <dbReference type="EC" id="3.6.4.10"/>
    </reaction>
</comment>
<dbReference type="Gene3D" id="3.30.420.40">
    <property type="match status" value="2"/>
</dbReference>
<evidence type="ECO:0000256" key="4">
    <source>
        <dbReference type="ARBA" id="ARBA00022840"/>
    </source>
</evidence>
<dbReference type="NCBIfam" id="NF003520">
    <property type="entry name" value="PRK05183.1"/>
    <property type="match status" value="1"/>
</dbReference>
<evidence type="ECO:0000313" key="13">
    <source>
        <dbReference type="EMBL" id="OCK81900.1"/>
    </source>
</evidence>
<evidence type="ECO:0000256" key="9">
    <source>
        <dbReference type="ARBA" id="ARBA00070638"/>
    </source>
</evidence>
<keyword evidence="3 10" id="KW-0547">Nucleotide-binding</keyword>
<dbReference type="PRINTS" id="PR00301">
    <property type="entry name" value="HEATSHOCK70"/>
</dbReference>
<reference evidence="13 14" key="1">
    <citation type="journal article" date="2016" name="Nat. Commun.">
        <title>Ectomycorrhizal ecology is imprinted in the genome of the dominant symbiotic fungus Cenococcum geophilum.</title>
        <authorList>
            <consortium name="DOE Joint Genome Institute"/>
            <person name="Peter M."/>
            <person name="Kohler A."/>
            <person name="Ohm R.A."/>
            <person name="Kuo A."/>
            <person name="Krutzmann J."/>
            <person name="Morin E."/>
            <person name="Arend M."/>
            <person name="Barry K.W."/>
            <person name="Binder M."/>
            <person name="Choi C."/>
            <person name="Clum A."/>
            <person name="Copeland A."/>
            <person name="Grisel N."/>
            <person name="Haridas S."/>
            <person name="Kipfer T."/>
            <person name="LaButti K."/>
            <person name="Lindquist E."/>
            <person name="Lipzen A."/>
            <person name="Maire R."/>
            <person name="Meier B."/>
            <person name="Mihaltcheva S."/>
            <person name="Molinier V."/>
            <person name="Murat C."/>
            <person name="Poggeler S."/>
            <person name="Quandt C.A."/>
            <person name="Sperisen C."/>
            <person name="Tritt A."/>
            <person name="Tisserant E."/>
            <person name="Crous P.W."/>
            <person name="Henrissat B."/>
            <person name="Nehls U."/>
            <person name="Egli S."/>
            <person name="Spatafora J.W."/>
            <person name="Grigoriev I.V."/>
            <person name="Martin F.M."/>
        </authorList>
    </citation>
    <scope>NUCLEOTIDE SEQUENCE [LARGE SCALE GENOMIC DNA]</scope>
    <source>
        <strain evidence="13 14">CBS 459.81</strain>
    </source>
</reference>
<evidence type="ECO:0000256" key="6">
    <source>
        <dbReference type="ARBA" id="ARBA00023128"/>
    </source>
</evidence>
<evidence type="ECO:0000256" key="11">
    <source>
        <dbReference type="SAM" id="Coils"/>
    </source>
</evidence>
<dbReference type="InterPro" id="IPR012725">
    <property type="entry name" value="Chaperone_DnaK"/>
</dbReference>
<feature type="coiled-coil region" evidence="11">
    <location>
        <begin position="576"/>
        <end position="610"/>
    </location>
</feature>
<dbReference type="GO" id="GO:0051082">
    <property type="term" value="F:unfolded protein binding"/>
    <property type="evidence" value="ECO:0007669"/>
    <property type="project" value="InterPro"/>
</dbReference>
<keyword evidence="13" id="KW-0346">Stress response</keyword>
<proteinExistence type="inferred from homology"/>
<dbReference type="InterPro" id="IPR029047">
    <property type="entry name" value="HSP70_peptide-bd_sf"/>
</dbReference>
<name>A0A8E2EDS8_9PEZI</name>
<dbReference type="Pfam" id="PF00012">
    <property type="entry name" value="HSP70"/>
    <property type="match status" value="1"/>
</dbReference>
<keyword evidence="4 10" id="KW-0067">ATP-binding</keyword>
<gene>
    <name evidence="13" type="ORF">K432DRAFT_403401</name>
</gene>
<dbReference type="PANTHER" id="PTHR19375">
    <property type="entry name" value="HEAT SHOCK PROTEIN 70KDA"/>
    <property type="match status" value="1"/>
</dbReference>
<dbReference type="InterPro" id="IPR018181">
    <property type="entry name" value="Heat_shock_70_CS"/>
</dbReference>
<dbReference type="HAMAP" id="MF_00332">
    <property type="entry name" value="DnaK"/>
    <property type="match status" value="1"/>
</dbReference>
<evidence type="ECO:0000256" key="8">
    <source>
        <dbReference type="ARBA" id="ARBA00059314"/>
    </source>
</evidence>
<protein>
    <recommendedName>
        <fullName evidence="9">Iron-sulfur cluster biogenesis chaperone, mitochondrial</fullName>
    </recommendedName>
</protein>
<dbReference type="GO" id="GO:0005759">
    <property type="term" value="C:mitochondrial matrix"/>
    <property type="evidence" value="ECO:0007669"/>
    <property type="project" value="UniProtKB-SubCell"/>
</dbReference>
<keyword evidence="5" id="KW-0809">Transit peptide</keyword>
<evidence type="ECO:0000313" key="14">
    <source>
        <dbReference type="Proteomes" id="UP000250266"/>
    </source>
</evidence>
<dbReference type="FunFam" id="2.60.34.10:FF:000014">
    <property type="entry name" value="Chaperone protein DnaK HSP70"/>
    <property type="match status" value="1"/>
</dbReference>
<feature type="region of interest" description="Disordered" evidence="12">
    <location>
        <begin position="640"/>
        <end position="677"/>
    </location>
</feature>
<comment type="function">
    <text evidence="8">Required for the assembly of iron-sulfur (Fe/S) clusters in mitochondria. Assisted by the DnaJ-like co-chaperone jac1 and the nucleotide exchange factor mge1, it mediates ATP-dependent Fe-S cluster transfer from the scaffold proteins isu1/isu2 to grx5.</text>
</comment>
<dbReference type="Gene3D" id="3.90.640.10">
    <property type="entry name" value="Actin, Chain A, domain 4"/>
    <property type="match status" value="1"/>
</dbReference>
<dbReference type="PROSITE" id="PS00297">
    <property type="entry name" value="HSP70_1"/>
    <property type="match status" value="1"/>
</dbReference>
<dbReference type="FunFam" id="3.30.30.30:FF:000003">
    <property type="entry name" value="Heat shock protein 9"/>
    <property type="match status" value="1"/>
</dbReference>
<evidence type="ECO:0000256" key="2">
    <source>
        <dbReference type="ARBA" id="ARBA00007381"/>
    </source>
</evidence>
<dbReference type="FunFam" id="3.90.640.10:FF:000003">
    <property type="entry name" value="Molecular chaperone DnaK"/>
    <property type="match status" value="1"/>
</dbReference>
<dbReference type="SUPFAM" id="SSF53067">
    <property type="entry name" value="Actin-like ATPase domain"/>
    <property type="match status" value="2"/>
</dbReference>
<keyword evidence="14" id="KW-1185">Reference proteome</keyword>
<comment type="subcellular location">
    <subcellularLocation>
        <location evidence="1">Mitochondrion matrix</location>
    </subcellularLocation>
</comment>
<evidence type="ECO:0000256" key="5">
    <source>
        <dbReference type="ARBA" id="ARBA00022946"/>
    </source>
</evidence>
<dbReference type="FunFam" id="3.30.420.40:FF:000004">
    <property type="entry name" value="Molecular chaperone DnaK"/>
    <property type="match status" value="1"/>
</dbReference>
<dbReference type="NCBIfam" id="TIGR02350">
    <property type="entry name" value="prok_dnaK"/>
    <property type="match status" value="1"/>
</dbReference>
<dbReference type="InterPro" id="IPR029048">
    <property type="entry name" value="HSP70_C_sf"/>
</dbReference>
<dbReference type="OrthoDB" id="2401965at2759"/>
<dbReference type="PROSITE" id="PS00329">
    <property type="entry name" value="HSP70_2"/>
    <property type="match status" value="1"/>
</dbReference>
<dbReference type="NCBIfam" id="NF001413">
    <property type="entry name" value="PRK00290.1"/>
    <property type="match status" value="1"/>
</dbReference>
<sequence length="677" mass="73404">MLSSRLSRTFLPRATSAAIRRTPAIRSPLGSSFVRGYADSSEEKVKGSVIGIDLGTTNSAVAIMEGKVPRIIENSEGTRTTPSVVGFTKEGERLVGIAAKRQAVVNPENTLFATKRLIGRKFTDPEVQRDIQQVPYKIVQHSNGDAWLEAQGQKYSPSQIGGFILGKMKETAEAYLGRNIKNAVVTVPAYFNDSQRQATKDAGQISGLNVLRVVNEPTAAALAYGLDKSNDRVIAVYDLGGGTFDISILEIQNGVFEVKSTNGDTHLGGEDFDITLVRHLVQQFKKEQGIDLSGDRMAIQRIREAAEKAKIELSSSMQTDINLPFITADASGPKHINSKMTRAQLEGLVDPLISKTVEPVRKALKDANLKPTDIQEVILVGGMTRMPKVTESVKSIFGRDPAKSVNPDEAVAIGAAIQGAVLSGEVTDLLLLDVTPLSLGIETLGGVFTRLINRNTTIPTKKSQIFSTAADFQSAVEIKVYQGERELVRDNKLLGNFQLVGIPPAHRGVPQIEVTFDIDADSIVHVHAKDKSTNKDQSITIASGSGLSEAEIQNMVDDAERYQESDKERKNAIEAANRADSVLNDTEKALKEFEDRLDKTEADKIREKIAALREFVTKSQAGEGSATAAELKEKTDDLQTASLTLFDQMHKARSSDSNSSSGDQGQQSGEGSEEKKP</sequence>
<evidence type="ECO:0000256" key="7">
    <source>
        <dbReference type="ARBA" id="ARBA00048056"/>
    </source>
</evidence>
<dbReference type="EMBL" id="KV744905">
    <property type="protein sequence ID" value="OCK81900.1"/>
    <property type="molecule type" value="Genomic_DNA"/>
</dbReference>
<evidence type="ECO:0000256" key="1">
    <source>
        <dbReference type="ARBA" id="ARBA00004305"/>
    </source>
</evidence>
<dbReference type="CDD" id="cd11733">
    <property type="entry name" value="ASKHA_NBD_HSP70_HSPA9"/>
    <property type="match status" value="1"/>
</dbReference>
<dbReference type="AlphaFoldDB" id="A0A8E2EDS8"/>
<dbReference type="GO" id="GO:0005524">
    <property type="term" value="F:ATP binding"/>
    <property type="evidence" value="ECO:0007669"/>
    <property type="project" value="UniProtKB-KW"/>
</dbReference>
<evidence type="ECO:0000256" key="10">
    <source>
        <dbReference type="RuleBase" id="RU003322"/>
    </source>
</evidence>